<protein>
    <recommendedName>
        <fullName evidence="4">Vitellogenin</fullName>
    </recommendedName>
</protein>
<gene>
    <name evidence="2" type="ORF">LAZ67_6003483</name>
</gene>
<reference evidence="2 3" key="1">
    <citation type="submission" date="2022-01" db="EMBL/GenBank/DDBJ databases">
        <title>A chromosomal length assembly of Cordylochernes scorpioides.</title>
        <authorList>
            <person name="Zeh D."/>
            <person name="Zeh J."/>
        </authorList>
    </citation>
    <scope>NUCLEOTIDE SEQUENCE [LARGE SCALE GENOMIC DNA]</scope>
    <source>
        <strain evidence="2">IN4F17</strain>
        <tissue evidence="2">Whole Body</tissue>
    </source>
</reference>
<evidence type="ECO:0008006" key="4">
    <source>
        <dbReference type="Google" id="ProtNLM"/>
    </source>
</evidence>
<sequence>MVALPQAFVLAPQKWSLWETSQNHTLSPENLVLVKNHHYPNTEKLAPYFTGPYEILEIVSPNVVKINRCKQTSQLRGRHQPHQVEVLLDSPNLQSQEVLIYSRLGRREDGQGVVLQAMPEDLALQVRGPLDDKESLQDDRPDPPTGPVAMGQ</sequence>
<evidence type="ECO:0000256" key="1">
    <source>
        <dbReference type="SAM" id="MobiDB-lite"/>
    </source>
</evidence>
<evidence type="ECO:0000313" key="3">
    <source>
        <dbReference type="Proteomes" id="UP001235939"/>
    </source>
</evidence>
<accession>A0ABY6KMI4</accession>
<feature type="region of interest" description="Disordered" evidence="1">
    <location>
        <begin position="124"/>
        <end position="152"/>
    </location>
</feature>
<keyword evidence="3" id="KW-1185">Reference proteome</keyword>
<organism evidence="2 3">
    <name type="scientific">Cordylochernes scorpioides</name>
    <dbReference type="NCBI Taxonomy" id="51811"/>
    <lineage>
        <taxon>Eukaryota</taxon>
        <taxon>Metazoa</taxon>
        <taxon>Ecdysozoa</taxon>
        <taxon>Arthropoda</taxon>
        <taxon>Chelicerata</taxon>
        <taxon>Arachnida</taxon>
        <taxon>Pseudoscorpiones</taxon>
        <taxon>Cheliferoidea</taxon>
        <taxon>Chernetidae</taxon>
        <taxon>Cordylochernes</taxon>
    </lineage>
</organism>
<name>A0ABY6KMI4_9ARAC</name>
<evidence type="ECO:0000313" key="2">
    <source>
        <dbReference type="EMBL" id="UYV69406.1"/>
    </source>
</evidence>
<dbReference type="Proteomes" id="UP001235939">
    <property type="component" value="Chromosome 06"/>
</dbReference>
<dbReference type="EMBL" id="CP092868">
    <property type="protein sequence ID" value="UYV69406.1"/>
    <property type="molecule type" value="Genomic_DNA"/>
</dbReference>
<proteinExistence type="predicted"/>
<feature type="compositionally biased region" description="Basic and acidic residues" evidence="1">
    <location>
        <begin position="129"/>
        <end position="142"/>
    </location>
</feature>